<evidence type="ECO:0000313" key="2">
    <source>
        <dbReference type="Proteomes" id="UP000824782"/>
    </source>
</evidence>
<reference evidence="1" key="1">
    <citation type="thesis" date="2020" institute="ProQuest LLC" country="789 East Eisenhower Parkway, Ann Arbor, MI, USA">
        <title>Comparative Genomics and Chromosome Evolution.</title>
        <authorList>
            <person name="Mudd A.B."/>
        </authorList>
    </citation>
    <scope>NUCLEOTIDE SEQUENCE</scope>
    <source>
        <strain evidence="1">237g6f4</strain>
        <tissue evidence="1">Blood</tissue>
    </source>
</reference>
<keyword evidence="2" id="KW-1185">Reference proteome</keyword>
<comment type="caution">
    <text evidence="1">The sequence shown here is derived from an EMBL/GenBank/DDBJ whole genome shotgun (WGS) entry which is preliminary data.</text>
</comment>
<name>A0AAV6YTP8_ENGPU</name>
<dbReference type="Gene3D" id="1.20.5.170">
    <property type="match status" value="1"/>
</dbReference>
<organism evidence="1 2">
    <name type="scientific">Engystomops pustulosus</name>
    <name type="common">Tungara frog</name>
    <name type="synonym">Physalaemus pustulosus</name>
    <dbReference type="NCBI Taxonomy" id="76066"/>
    <lineage>
        <taxon>Eukaryota</taxon>
        <taxon>Metazoa</taxon>
        <taxon>Chordata</taxon>
        <taxon>Craniata</taxon>
        <taxon>Vertebrata</taxon>
        <taxon>Euteleostomi</taxon>
        <taxon>Amphibia</taxon>
        <taxon>Batrachia</taxon>
        <taxon>Anura</taxon>
        <taxon>Neobatrachia</taxon>
        <taxon>Hyloidea</taxon>
        <taxon>Leptodactylidae</taxon>
        <taxon>Leiuperinae</taxon>
        <taxon>Engystomops</taxon>
    </lineage>
</organism>
<dbReference type="InterPro" id="IPR005129">
    <property type="entry name" value="GTPase_ArgK"/>
</dbReference>
<sequence length="137" mass="15302">MSGLATCQLRTLASTFHRNVLMLRLGIEQCQTQIKLIGSGRTLCISAISQREAEPLAGKEQRLLSNIYGGLVNGQRACLAEAITLIESTHPRKRQIAQILLQKVLSHHREQELFNNGKPLAFRVGQCCIPSLYIYFP</sequence>
<protein>
    <submittedName>
        <fullName evidence="1">Uncharacterized protein</fullName>
    </submittedName>
</protein>
<dbReference type="GO" id="GO:0005525">
    <property type="term" value="F:GTP binding"/>
    <property type="evidence" value="ECO:0007669"/>
    <property type="project" value="InterPro"/>
</dbReference>
<accession>A0AAV6YTP8</accession>
<evidence type="ECO:0000313" key="1">
    <source>
        <dbReference type="EMBL" id="KAG8538340.1"/>
    </source>
</evidence>
<dbReference type="PANTHER" id="PTHR23408">
    <property type="entry name" value="METHYLMALONYL-COA MUTASE"/>
    <property type="match status" value="1"/>
</dbReference>
<dbReference type="AlphaFoldDB" id="A0AAV6YTP8"/>
<dbReference type="GO" id="GO:0005737">
    <property type="term" value="C:cytoplasm"/>
    <property type="evidence" value="ECO:0007669"/>
    <property type="project" value="TreeGrafter"/>
</dbReference>
<dbReference type="Proteomes" id="UP000824782">
    <property type="component" value="Unassembled WGS sequence"/>
</dbReference>
<dbReference type="GO" id="GO:0003924">
    <property type="term" value="F:GTPase activity"/>
    <property type="evidence" value="ECO:0007669"/>
    <property type="project" value="InterPro"/>
</dbReference>
<dbReference type="EMBL" id="WNYA01021936">
    <property type="protein sequence ID" value="KAG8538340.1"/>
    <property type="molecule type" value="Genomic_DNA"/>
</dbReference>
<proteinExistence type="predicted"/>
<dbReference type="PANTHER" id="PTHR23408:SF3">
    <property type="entry name" value="METHYLMALONIC ACIDURIA TYPE A PROTEIN, MITOCHONDRIAL"/>
    <property type="match status" value="1"/>
</dbReference>
<gene>
    <name evidence="1" type="ORF">GDO81_022827</name>
</gene>